<proteinExistence type="predicted"/>
<dbReference type="EMBL" id="NGJT01000017">
    <property type="protein sequence ID" value="RST92187.1"/>
    <property type="molecule type" value="Genomic_DNA"/>
</dbReference>
<dbReference type="OrthoDB" id="9802489at2"/>
<dbReference type="RefSeq" id="WP_125958099.1">
    <property type="nucleotide sequence ID" value="NZ_JAQEJV010000015.1"/>
</dbReference>
<sequence length="123" mass="13758">MKNTKFKIGLKNLQIIDGTAGEKVINNLESIAPYVGQHIIEFAFGEIYESDVLNLREREIITVACLLTQGDTKNQLIVHINGCLNVGLTQEEIIEIFTQCIPYVGFPKVLNAIYTAQEVFDLS</sequence>
<dbReference type="Gene3D" id="1.20.1290.10">
    <property type="entry name" value="AhpD-like"/>
    <property type="match status" value="1"/>
</dbReference>
<comment type="caution">
    <text evidence="2">The sequence shown here is derived from an EMBL/GenBank/DDBJ whole genome shotgun (WGS) entry which is preliminary data.</text>
</comment>
<feature type="domain" description="Carboxymuconolactone decarboxylase-like" evidence="1">
    <location>
        <begin position="34"/>
        <end position="113"/>
    </location>
</feature>
<dbReference type="InterPro" id="IPR029032">
    <property type="entry name" value="AhpD-like"/>
</dbReference>
<dbReference type="PANTHER" id="PTHR33570">
    <property type="entry name" value="4-CARBOXYMUCONOLACTONE DECARBOXYLASE FAMILY PROTEIN"/>
    <property type="match status" value="1"/>
</dbReference>
<evidence type="ECO:0000259" key="1">
    <source>
        <dbReference type="Pfam" id="PF02627"/>
    </source>
</evidence>
<dbReference type="InterPro" id="IPR052512">
    <property type="entry name" value="4CMD/NDH-1_regulator"/>
</dbReference>
<reference evidence="2 3" key="1">
    <citation type="submission" date="2017-05" db="EMBL/GenBank/DDBJ databases">
        <title>Vagococcus spp. assemblies.</title>
        <authorList>
            <person name="Gulvik C.A."/>
        </authorList>
    </citation>
    <scope>NUCLEOTIDE SEQUENCE [LARGE SCALE GENOMIC DNA]</scope>
    <source>
        <strain evidence="2 3">SS1994</strain>
    </source>
</reference>
<name>A0A429ZET6_9ENTE</name>
<keyword evidence="3" id="KW-1185">Reference proteome</keyword>
<dbReference type="Proteomes" id="UP000288490">
    <property type="component" value="Unassembled WGS sequence"/>
</dbReference>
<dbReference type="GO" id="GO:0051920">
    <property type="term" value="F:peroxiredoxin activity"/>
    <property type="evidence" value="ECO:0007669"/>
    <property type="project" value="InterPro"/>
</dbReference>
<protein>
    <submittedName>
        <fullName evidence="2">Carboxymuconolactone decarboxylase</fullName>
    </submittedName>
</protein>
<dbReference type="SUPFAM" id="SSF69118">
    <property type="entry name" value="AhpD-like"/>
    <property type="match status" value="1"/>
</dbReference>
<evidence type="ECO:0000313" key="3">
    <source>
        <dbReference type="Proteomes" id="UP000288490"/>
    </source>
</evidence>
<dbReference type="PANTHER" id="PTHR33570:SF10">
    <property type="entry name" value="GAMMA-CARBOXYMUCONOLACTONE DECARBOXYLASE"/>
    <property type="match status" value="1"/>
</dbReference>
<gene>
    <name evidence="2" type="ORF">CBF36_08860</name>
</gene>
<accession>A0A429ZET6</accession>
<dbReference type="InterPro" id="IPR003779">
    <property type="entry name" value="CMD-like"/>
</dbReference>
<dbReference type="Pfam" id="PF02627">
    <property type="entry name" value="CMD"/>
    <property type="match status" value="1"/>
</dbReference>
<organism evidence="2 3">
    <name type="scientific">Vagococcus bubulae</name>
    <dbReference type="NCBI Taxonomy" id="1977868"/>
    <lineage>
        <taxon>Bacteria</taxon>
        <taxon>Bacillati</taxon>
        <taxon>Bacillota</taxon>
        <taxon>Bacilli</taxon>
        <taxon>Lactobacillales</taxon>
        <taxon>Enterococcaceae</taxon>
        <taxon>Vagococcus</taxon>
    </lineage>
</organism>
<dbReference type="AlphaFoldDB" id="A0A429ZET6"/>
<evidence type="ECO:0000313" key="2">
    <source>
        <dbReference type="EMBL" id="RST92187.1"/>
    </source>
</evidence>